<dbReference type="InterPro" id="IPR012337">
    <property type="entry name" value="RNaseH-like_sf"/>
</dbReference>
<protein>
    <recommendedName>
        <fullName evidence="2">HAT C-terminal dimerisation domain-containing protein</fullName>
    </recommendedName>
</protein>
<proteinExistence type="predicted"/>
<dbReference type="STRING" id="1165861.A0A0L0UYM0"/>
<feature type="compositionally biased region" description="Basic residues" evidence="1">
    <location>
        <begin position="1"/>
        <end position="11"/>
    </location>
</feature>
<dbReference type="GO" id="GO:0046983">
    <property type="term" value="F:protein dimerization activity"/>
    <property type="evidence" value="ECO:0007669"/>
    <property type="project" value="InterPro"/>
</dbReference>
<dbReference type="Pfam" id="PF05699">
    <property type="entry name" value="Dimer_Tnp_hAT"/>
    <property type="match status" value="1"/>
</dbReference>
<comment type="caution">
    <text evidence="3">The sequence shown here is derived from an EMBL/GenBank/DDBJ whole genome shotgun (WGS) entry which is preliminary data.</text>
</comment>
<dbReference type="EMBL" id="AJIL01000173">
    <property type="protein sequence ID" value="KNE92143.1"/>
    <property type="molecule type" value="Genomic_DNA"/>
</dbReference>
<evidence type="ECO:0000313" key="4">
    <source>
        <dbReference type="Proteomes" id="UP000054564"/>
    </source>
</evidence>
<feature type="domain" description="HAT C-terminal dimerisation" evidence="2">
    <location>
        <begin position="204"/>
        <end position="271"/>
    </location>
</feature>
<dbReference type="SUPFAM" id="SSF53098">
    <property type="entry name" value="Ribonuclease H-like"/>
    <property type="match status" value="1"/>
</dbReference>
<dbReference type="InterPro" id="IPR008906">
    <property type="entry name" value="HATC_C_dom"/>
</dbReference>
<accession>A0A0L0UYM0</accession>
<name>A0A0L0UYM0_9BASI</name>
<feature type="region of interest" description="Disordered" evidence="1">
    <location>
        <begin position="1"/>
        <end position="56"/>
    </location>
</feature>
<feature type="compositionally biased region" description="Basic and acidic residues" evidence="1">
    <location>
        <begin position="300"/>
        <end position="310"/>
    </location>
</feature>
<dbReference type="AlphaFoldDB" id="A0A0L0UYM0"/>
<sequence>MGSSRKRRRHNTSAIQSPPSSPQIPLPEDKTQPETQESHRSTPSGTSPQLDYPSSPMRRSYRIAATAVSSSYQYYLAPKLSDQLDKNVGSTSAARLPTNNKYYSLTDASPLYRIAIVLHPSFRDEFFKLVNWEPEWIAKAIRLTRDMWVTFYKPAPITPTPSLSSNERTKRKTNLLTGLSDAARARGGQCSTDPLDVWLAGGLILEDGEPVNPLKWWLREKKSGNTHGGLLQMALDVLSCPATSVDVKRAFSFGRDYVSPRRHRLSARSLSRGMAVAFYSKNGMIPDGVLHKWKRGIQAEKKSTSKEKGKNKVIVVDED</sequence>
<evidence type="ECO:0000259" key="2">
    <source>
        <dbReference type="Pfam" id="PF05699"/>
    </source>
</evidence>
<evidence type="ECO:0000313" key="3">
    <source>
        <dbReference type="EMBL" id="KNE92143.1"/>
    </source>
</evidence>
<gene>
    <name evidence="3" type="ORF">PSTG_14435</name>
</gene>
<reference evidence="4" key="1">
    <citation type="submission" date="2014-03" db="EMBL/GenBank/DDBJ databases">
        <title>The Genome Sequence of Puccinia striiformis f. sp. tritici PST-78.</title>
        <authorList>
            <consortium name="The Broad Institute Genome Sequencing Platform"/>
            <person name="Cuomo C."/>
            <person name="Hulbert S."/>
            <person name="Chen X."/>
            <person name="Walker B."/>
            <person name="Young S.K."/>
            <person name="Zeng Q."/>
            <person name="Gargeya S."/>
            <person name="Fitzgerald M."/>
            <person name="Haas B."/>
            <person name="Abouelleil A."/>
            <person name="Alvarado L."/>
            <person name="Arachchi H.M."/>
            <person name="Berlin A.M."/>
            <person name="Chapman S.B."/>
            <person name="Goldberg J."/>
            <person name="Griggs A."/>
            <person name="Gujja S."/>
            <person name="Hansen M."/>
            <person name="Howarth C."/>
            <person name="Imamovic A."/>
            <person name="Larimer J."/>
            <person name="McCowan C."/>
            <person name="Montmayeur A."/>
            <person name="Murphy C."/>
            <person name="Neiman D."/>
            <person name="Pearson M."/>
            <person name="Priest M."/>
            <person name="Roberts A."/>
            <person name="Saif S."/>
            <person name="Shea T."/>
            <person name="Sisk P."/>
            <person name="Sykes S."/>
            <person name="Wortman J."/>
            <person name="Nusbaum C."/>
            <person name="Birren B."/>
        </authorList>
    </citation>
    <scope>NUCLEOTIDE SEQUENCE [LARGE SCALE GENOMIC DNA]</scope>
    <source>
        <strain evidence="4">race PST-78</strain>
    </source>
</reference>
<organism evidence="3 4">
    <name type="scientific">Puccinia striiformis f. sp. tritici PST-78</name>
    <dbReference type="NCBI Taxonomy" id="1165861"/>
    <lineage>
        <taxon>Eukaryota</taxon>
        <taxon>Fungi</taxon>
        <taxon>Dikarya</taxon>
        <taxon>Basidiomycota</taxon>
        <taxon>Pucciniomycotina</taxon>
        <taxon>Pucciniomycetes</taxon>
        <taxon>Pucciniales</taxon>
        <taxon>Pucciniaceae</taxon>
        <taxon>Puccinia</taxon>
    </lineage>
</organism>
<feature type="compositionally biased region" description="Basic and acidic residues" evidence="1">
    <location>
        <begin position="27"/>
        <end position="40"/>
    </location>
</feature>
<dbReference type="Proteomes" id="UP000054564">
    <property type="component" value="Unassembled WGS sequence"/>
</dbReference>
<evidence type="ECO:0000256" key="1">
    <source>
        <dbReference type="SAM" id="MobiDB-lite"/>
    </source>
</evidence>
<keyword evidence="4" id="KW-1185">Reference proteome</keyword>
<feature type="region of interest" description="Disordered" evidence="1">
    <location>
        <begin position="300"/>
        <end position="319"/>
    </location>
</feature>